<dbReference type="Gene3D" id="3.40.50.300">
    <property type="entry name" value="P-loop containing nucleotide triphosphate hydrolases"/>
    <property type="match status" value="1"/>
</dbReference>
<dbReference type="SUPFAM" id="SSF52540">
    <property type="entry name" value="P-loop containing nucleoside triphosphate hydrolases"/>
    <property type="match status" value="1"/>
</dbReference>
<dbReference type="OrthoDB" id="2120at10239"/>
<keyword evidence="2" id="KW-1185">Reference proteome</keyword>
<evidence type="ECO:0000313" key="1">
    <source>
        <dbReference type="EMBL" id="AGM11963.1"/>
    </source>
</evidence>
<evidence type="ECO:0000313" key="2">
    <source>
        <dbReference type="Proteomes" id="UP000202086"/>
    </source>
</evidence>
<gene>
    <name evidence="1" type="primary">104</name>
    <name evidence="1" type="ORF">DNAM5_104</name>
</gene>
<dbReference type="RefSeq" id="YP_008059665.1">
    <property type="nucleotide sequence ID" value="NC_021330.1"/>
</dbReference>
<dbReference type="EMBL" id="KC292029">
    <property type="protein sequence ID" value="AGM11963.1"/>
    <property type="molecule type" value="Genomic_DNA"/>
</dbReference>
<organism evidence="1 2">
    <name type="scientific">Haloarcula californiae tailed virus 1</name>
    <dbReference type="NCBI Taxonomy" id="1273746"/>
    <lineage>
        <taxon>Viruses</taxon>
        <taxon>Duplodnaviria</taxon>
        <taxon>Heunggongvirae</taxon>
        <taxon>Uroviricota</taxon>
        <taxon>Caudoviricetes</taxon>
        <taxon>Thumleimavirales</taxon>
        <taxon>Druskaviridae</taxon>
        <taxon>Hacavirus</taxon>
        <taxon>Hacavirus italiense</taxon>
        <taxon>Hacavirus HCTV1</taxon>
    </lineage>
</organism>
<dbReference type="Pfam" id="PF03237">
    <property type="entry name" value="Terminase_6N"/>
    <property type="match status" value="1"/>
</dbReference>
<dbReference type="KEGG" id="vg:16193485"/>
<sequence>MSAQDRDAAWTFTPFDKQEDFLNCTDRQVLLSGAFGTGKTLVGCEKGYRFNQMYPGNRGLIVRKTFTDVKSTTVNQTLLEDVIPPSHIVDHNRSEHVIEHYTGEKTPEGEPVTSEIYYHGLDSGRKTGDDDLPRKIGGMEFGWIFVDEASELSKGEWTQLMGRLRYDGRRVGNYNYEIPFRQMFAATNPEHPGHWMYRWFFEDNRGTHFTLRMDDNPHLAEDYVKDNKQNYSGVYFDRYILGKWVGAEGLIYDNWDSDAHHVEPVDLPGGWEVHREEEFDDHTAYFASPPQDWRVYRSIDFGFRNPFVCQWWARGPDDQHVLFRELYKTEQLVEDVAREIKNLDPQDHVIDQTFTDWDAEDRATLQRHGIDVARANKHVSPGIQSVKSRLQKDERGRPSLYIMQGARVHEQDQALDEDNDPVKTVGEITGYKWKDDEQEDRPVKENDHGMDAMRYFVHTLDARGTMSRDEMEDWAETVNTAW</sequence>
<dbReference type="Proteomes" id="UP000202086">
    <property type="component" value="Segment"/>
</dbReference>
<dbReference type="InterPro" id="IPR027417">
    <property type="entry name" value="P-loop_NTPase"/>
</dbReference>
<dbReference type="Gene3D" id="3.30.420.280">
    <property type="match status" value="1"/>
</dbReference>
<protein>
    <submittedName>
        <fullName evidence="1">Terminase large subunit</fullName>
    </submittedName>
</protein>
<proteinExistence type="predicted"/>
<name>R4TP12_9CAUD</name>
<reference evidence="1 2" key="1">
    <citation type="submission" date="2012-12" db="EMBL/GenBank/DDBJ databases">
        <authorList>
            <person name="Sencilo A."/>
            <person name="Jacobs-Sera D."/>
            <person name="Russell D.A."/>
            <person name="Ko C."/>
            <person name="Atanasova N."/>
            <person name="Osterlund E."/>
            <person name="Oksanen H.M."/>
            <person name="Bamford D.H."/>
            <person name="Hatfull G.F."/>
            <person name="Roine E."/>
            <person name="Hendrix R.W."/>
        </authorList>
    </citation>
    <scope>NUCLEOTIDE SEQUENCE [LARGE SCALE GENOMIC DNA]</scope>
</reference>
<dbReference type="GeneID" id="16193485"/>
<accession>R4TP12</accession>